<keyword evidence="2" id="KW-0539">Nucleus</keyword>
<evidence type="ECO:0000256" key="2">
    <source>
        <dbReference type="ARBA" id="ARBA00023242"/>
    </source>
</evidence>
<evidence type="ECO:0000313" key="4">
    <source>
        <dbReference type="EMBL" id="JAD64345.1"/>
    </source>
</evidence>
<dbReference type="InterPro" id="IPR044867">
    <property type="entry name" value="DEUBAD_dom"/>
</dbReference>
<proteinExistence type="predicted"/>
<organism evidence="4">
    <name type="scientific">Arundo donax</name>
    <name type="common">Giant reed</name>
    <name type="synonym">Donax arundinaceus</name>
    <dbReference type="NCBI Taxonomy" id="35708"/>
    <lineage>
        <taxon>Eukaryota</taxon>
        <taxon>Viridiplantae</taxon>
        <taxon>Streptophyta</taxon>
        <taxon>Embryophyta</taxon>
        <taxon>Tracheophyta</taxon>
        <taxon>Spermatophyta</taxon>
        <taxon>Magnoliopsida</taxon>
        <taxon>Liliopsida</taxon>
        <taxon>Poales</taxon>
        <taxon>Poaceae</taxon>
        <taxon>PACMAD clade</taxon>
        <taxon>Arundinoideae</taxon>
        <taxon>Arundineae</taxon>
        <taxon>Arundo</taxon>
    </lineage>
</organism>
<evidence type="ECO:0000256" key="1">
    <source>
        <dbReference type="ARBA" id="ARBA00004123"/>
    </source>
</evidence>
<dbReference type="PROSITE" id="PS51916">
    <property type="entry name" value="DEUBAD"/>
    <property type="match status" value="1"/>
</dbReference>
<protein>
    <recommendedName>
        <fullName evidence="3">DEUBAD domain-containing protein</fullName>
    </recommendedName>
</protein>
<dbReference type="AlphaFoldDB" id="A0A0A9BT41"/>
<sequence>MGIVKIVSGESAVNNGSSCGDDEDLTKEERMLLQSFPSHESDDCECAEVGCELAVSRGQICNIPYELYDMPELTEVLSLETWNLCLTEDDRFHLAAYLPDMEQDDFCTTLKELFSGDVMFFESPLRSFFYRLNSGFYSPKVSQARELLMILQRRRHYHSLKLYHDGMVGKFASMDKLLRSSDTSASLQEMVSISHTWGRYEKRFPSVGLGGFTVPIIVEGEAATFSPLKRAKLMDGTLSTHCSTKYNEAVHIAKAVEMNSSEGQIFQPSNEPRPNCSKLPKGGLKIRTGCASLTDGSEGIHHTPGLVLVDQLGMQSSSVYTPPHAFAHGVHGFAENLSSRINTIRSTPGSSRSSPLRWTGALAMMAKSPLGVQMIVPEELKAVYPSVVLRGFYQRANNHSSAYASEAYDTRESLHMKNLLKNFGRQNSIVHESSDPYTGVSDGYQMNGYMTMHSLRNPESTSEMLNLSTRVYPPYSNFSEQLETMREHHDGLKLKTLPAKSVTRVEGAHPFPYTYSRRQHRSLDIVDPVKSSTMVEDTVSPSMLAGMANMKTKAIKL</sequence>
<evidence type="ECO:0000259" key="3">
    <source>
        <dbReference type="PROSITE" id="PS51916"/>
    </source>
</evidence>
<dbReference type="InterPro" id="IPR024867">
    <property type="entry name" value="NFRKB"/>
</dbReference>
<accession>A0A0A9BT41</accession>
<dbReference type="EMBL" id="GBRH01233550">
    <property type="protein sequence ID" value="JAD64345.1"/>
    <property type="molecule type" value="Transcribed_RNA"/>
</dbReference>
<comment type="subcellular location">
    <subcellularLocation>
        <location evidence="1">Nucleus</location>
    </subcellularLocation>
</comment>
<feature type="domain" description="DEUBAD" evidence="3">
    <location>
        <begin position="64"/>
        <end position="177"/>
    </location>
</feature>
<name>A0A0A9BT41_ARUDO</name>
<reference evidence="4" key="1">
    <citation type="submission" date="2014-09" db="EMBL/GenBank/DDBJ databases">
        <authorList>
            <person name="Magalhaes I.L.F."/>
            <person name="Oliveira U."/>
            <person name="Santos F.R."/>
            <person name="Vidigal T.H.D.A."/>
            <person name="Brescovit A.D."/>
            <person name="Santos A.J."/>
        </authorList>
    </citation>
    <scope>NUCLEOTIDE SEQUENCE</scope>
    <source>
        <tissue evidence="4">Shoot tissue taken approximately 20 cm above the soil surface</tissue>
    </source>
</reference>
<dbReference type="CDD" id="cd21865">
    <property type="entry name" value="DEUBAD_NFRKB"/>
    <property type="match status" value="1"/>
</dbReference>
<reference evidence="4" key="2">
    <citation type="journal article" date="2015" name="Data Brief">
        <title>Shoot transcriptome of the giant reed, Arundo donax.</title>
        <authorList>
            <person name="Barrero R.A."/>
            <person name="Guerrero F.D."/>
            <person name="Moolhuijzen P."/>
            <person name="Goolsby J.A."/>
            <person name="Tidwell J."/>
            <person name="Bellgard S.E."/>
            <person name="Bellgard M.I."/>
        </authorList>
    </citation>
    <scope>NUCLEOTIDE SEQUENCE</scope>
    <source>
        <tissue evidence="4">Shoot tissue taken approximately 20 cm above the soil surface</tissue>
    </source>
</reference>
<dbReference type="PANTHER" id="PTHR13052">
    <property type="entry name" value="NFRKB-RELATED"/>
    <property type="match status" value="1"/>
</dbReference>
<dbReference type="PANTHER" id="PTHR13052:SF3">
    <property type="entry name" value="NUCLEAR FACTOR RELATED TO KAPPA-B-BINDING PROTEIN"/>
    <property type="match status" value="1"/>
</dbReference>
<dbReference type="GO" id="GO:0031011">
    <property type="term" value="C:Ino80 complex"/>
    <property type="evidence" value="ECO:0007669"/>
    <property type="project" value="InterPro"/>
</dbReference>